<protein>
    <submittedName>
        <fullName evidence="2">Nucleoside-diphosphate-sugar epimerase</fullName>
    </submittedName>
</protein>
<name>A0A1H4BAB5_9BACT</name>
<dbReference type="Gene3D" id="3.40.50.720">
    <property type="entry name" value="NAD(P)-binding Rossmann-like Domain"/>
    <property type="match status" value="1"/>
</dbReference>
<dbReference type="PANTHER" id="PTHR43245:SF23">
    <property type="entry name" value="NAD(P)-BINDING DOMAIN-CONTAINING PROTEIN"/>
    <property type="match status" value="1"/>
</dbReference>
<proteinExistence type="predicted"/>
<dbReference type="InterPro" id="IPR036291">
    <property type="entry name" value="NAD(P)-bd_dom_sf"/>
</dbReference>
<dbReference type="InterPro" id="IPR050177">
    <property type="entry name" value="Lipid_A_modif_metabolic_enz"/>
</dbReference>
<organism evidence="2 3">
    <name type="scientific">Desulfuromusa kysingii</name>
    <dbReference type="NCBI Taxonomy" id="37625"/>
    <lineage>
        <taxon>Bacteria</taxon>
        <taxon>Pseudomonadati</taxon>
        <taxon>Thermodesulfobacteriota</taxon>
        <taxon>Desulfuromonadia</taxon>
        <taxon>Desulfuromonadales</taxon>
        <taxon>Geopsychrobacteraceae</taxon>
        <taxon>Desulfuromusa</taxon>
    </lineage>
</organism>
<dbReference type="RefSeq" id="WP_092347884.1">
    <property type="nucleotide sequence ID" value="NZ_FNQN01000006.1"/>
</dbReference>
<dbReference type="PANTHER" id="PTHR43245">
    <property type="entry name" value="BIFUNCTIONAL POLYMYXIN RESISTANCE PROTEIN ARNA"/>
    <property type="match status" value="1"/>
</dbReference>
<dbReference type="EMBL" id="FNQN01000006">
    <property type="protein sequence ID" value="SEA44782.1"/>
    <property type="molecule type" value="Genomic_DNA"/>
</dbReference>
<dbReference type="Pfam" id="PF01370">
    <property type="entry name" value="Epimerase"/>
    <property type="match status" value="1"/>
</dbReference>
<evidence type="ECO:0000259" key="1">
    <source>
        <dbReference type="Pfam" id="PF01370"/>
    </source>
</evidence>
<dbReference type="OrthoDB" id="9795501at2"/>
<dbReference type="Proteomes" id="UP000199409">
    <property type="component" value="Unassembled WGS sequence"/>
</dbReference>
<dbReference type="InterPro" id="IPR001509">
    <property type="entry name" value="Epimerase_deHydtase"/>
</dbReference>
<dbReference type="STRING" id="37625.SAMN05660420_02090"/>
<sequence>MKILIVGNLGYVGPSVISQLRKSYPDGELIGFDIGYFAHCLTNAAMLPEIKLNKQVFGDIRAFPEELLKGVDGIIDLAAISNDPIGNKFEEVTMDINYRAATNLAEMAKRNGVKSFVYASSCSMYGQADDSPRKETDKLNPLTAYARSKVAAEEALEKLADDNFTVTCHRFATACGWSDRFRLDLVLNDFVAGAIVNKHISILSDGTPWRPMINTKDMARAMDWAITRSSSNGGHFLAVNSGSNEWNTTMLSLAEATAEVIPGVDISVNPDAPPDKRSYRANFDLFKQLAPNHQPSENLTSTITEIKNNLLEMDFHDSQYRESQLMRLHVIGRLQKHGKLNDQLQWII</sequence>
<dbReference type="AlphaFoldDB" id="A0A1H4BAB5"/>
<reference evidence="2 3" key="1">
    <citation type="submission" date="2016-10" db="EMBL/GenBank/DDBJ databases">
        <authorList>
            <person name="de Groot N.N."/>
        </authorList>
    </citation>
    <scope>NUCLEOTIDE SEQUENCE [LARGE SCALE GENOMIC DNA]</scope>
    <source>
        <strain evidence="2 3">DSM 7343</strain>
    </source>
</reference>
<evidence type="ECO:0000313" key="3">
    <source>
        <dbReference type="Proteomes" id="UP000199409"/>
    </source>
</evidence>
<gene>
    <name evidence="2" type="ORF">SAMN05660420_02090</name>
</gene>
<dbReference type="CDD" id="cd08946">
    <property type="entry name" value="SDR_e"/>
    <property type="match status" value="1"/>
</dbReference>
<keyword evidence="3" id="KW-1185">Reference proteome</keyword>
<feature type="domain" description="NAD-dependent epimerase/dehydratase" evidence="1">
    <location>
        <begin position="3"/>
        <end position="233"/>
    </location>
</feature>
<dbReference type="SUPFAM" id="SSF51735">
    <property type="entry name" value="NAD(P)-binding Rossmann-fold domains"/>
    <property type="match status" value="1"/>
</dbReference>
<accession>A0A1H4BAB5</accession>
<evidence type="ECO:0000313" key="2">
    <source>
        <dbReference type="EMBL" id="SEA44782.1"/>
    </source>
</evidence>